<evidence type="ECO:0000313" key="12">
    <source>
        <dbReference type="RefSeq" id="XP_018323439.1"/>
    </source>
</evidence>
<evidence type="ECO:0000256" key="5">
    <source>
        <dbReference type="ARBA" id="ARBA00023163"/>
    </source>
</evidence>
<evidence type="ECO:0000256" key="1">
    <source>
        <dbReference type="ARBA" id="ARBA00004123"/>
    </source>
</evidence>
<feature type="domain" description="Retinoblastoma-associated protein A-box" evidence="10">
    <location>
        <begin position="380"/>
        <end position="567"/>
    </location>
</feature>
<dbReference type="SMART" id="SM01368">
    <property type="entry name" value="RB_A"/>
    <property type="match status" value="1"/>
</dbReference>
<dbReference type="AlphaFoldDB" id="A0A1W4WTH2"/>
<dbReference type="GO" id="GO:0000977">
    <property type="term" value="F:RNA polymerase II transcription regulatory region sequence-specific DNA binding"/>
    <property type="evidence" value="ECO:0007669"/>
    <property type="project" value="TreeGrafter"/>
</dbReference>
<feature type="region of interest" description="Disordered" evidence="8">
    <location>
        <begin position="345"/>
        <end position="372"/>
    </location>
</feature>
<comment type="subcellular location">
    <subcellularLocation>
        <location evidence="1">Nucleus</location>
    </subcellularLocation>
</comment>
<evidence type="ECO:0000256" key="3">
    <source>
        <dbReference type="ARBA" id="ARBA00022491"/>
    </source>
</evidence>
<dbReference type="GO" id="GO:0006357">
    <property type="term" value="P:regulation of transcription by RNA polymerase II"/>
    <property type="evidence" value="ECO:0007669"/>
    <property type="project" value="InterPro"/>
</dbReference>
<evidence type="ECO:0000256" key="2">
    <source>
        <dbReference type="ARBA" id="ARBA00009475"/>
    </source>
</evidence>
<dbReference type="PANTHER" id="PTHR13742:SF17">
    <property type="entry name" value="RE32990P-RELATED"/>
    <property type="match status" value="1"/>
</dbReference>
<dbReference type="Pfam" id="PF01857">
    <property type="entry name" value="RB_B"/>
    <property type="match status" value="1"/>
</dbReference>
<comment type="similarity">
    <text evidence="2">Belongs to the retinoblastoma protein (RB) family.</text>
</comment>
<dbReference type="GO" id="GO:0005667">
    <property type="term" value="C:transcription regulator complex"/>
    <property type="evidence" value="ECO:0007669"/>
    <property type="project" value="TreeGrafter"/>
</dbReference>
<evidence type="ECO:0000256" key="6">
    <source>
        <dbReference type="ARBA" id="ARBA00023242"/>
    </source>
</evidence>
<feature type="region of interest" description="Disordered" evidence="8">
    <location>
        <begin position="899"/>
        <end position="923"/>
    </location>
</feature>
<dbReference type="InterPro" id="IPR028309">
    <property type="entry name" value="RB_fam"/>
</dbReference>
<dbReference type="GeneID" id="108735782"/>
<reference evidence="12 13" key="1">
    <citation type="submission" date="2025-04" db="UniProtKB">
        <authorList>
            <consortium name="RefSeq"/>
        </authorList>
    </citation>
    <scope>IDENTIFICATION</scope>
    <source>
        <tissue evidence="12 13">Entire body</tissue>
    </source>
</reference>
<evidence type="ECO:0000256" key="4">
    <source>
        <dbReference type="ARBA" id="ARBA00023015"/>
    </source>
</evidence>
<protein>
    <submittedName>
        <fullName evidence="12">Retinoblastoma-like protein 1 isoform X1</fullName>
    </submittedName>
    <submittedName>
        <fullName evidence="13">Retinoblastoma-like protein 1 isoform X2</fullName>
    </submittedName>
</protein>
<evidence type="ECO:0000313" key="11">
    <source>
        <dbReference type="Proteomes" id="UP000192223"/>
    </source>
</evidence>
<evidence type="ECO:0000259" key="10">
    <source>
        <dbReference type="SMART" id="SM01368"/>
    </source>
</evidence>
<dbReference type="STRING" id="224129.A0A1W4WTH2"/>
<feature type="compositionally biased region" description="Basic and acidic residues" evidence="8">
    <location>
        <begin position="914"/>
        <end position="923"/>
    </location>
</feature>
<dbReference type="InterPro" id="IPR024599">
    <property type="entry name" value="RB_N"/>
</dbReference>
<dbReference type="PANTHER" id="PTHR13742">
    <property type="entry name" value="RETINOBLASTOMA-ASSOCIATED PROTEIN RB -RELATED"/>
    <property type="match status" value="1"/>
</dbReference>
<dbReference type="GO" id="GO:2000134">
    <property type="term" value="P:negative regulation of G1/S transition of mitotic cell cycle"/>
    <property type="evidence" value="ECO:0007669"/>
    <property type="project" value="TreeGrafter"/>
</dbReference>
<feature type="domain" description="Retinoblastoma-associated protein N-terminal" evidence="9">
    <location>
        <begin position="64"/>
        <end position="206"/>
    </location>
</feature>
<dbReference type="Gene3D" id="1.10.472.140">
    <property type="match status" value="1"/>
</dbReference>
<dbReference type="SMART" id="SM01367">
    <property type="entry name" value="DUF3452"/>
    <property type="match status" value="1"/>
</dbReference>
<dbReference type="Pfam" id="PF01858">
    <property type="entry name" value="RB_A"/>
    <property type="match status" value="1"/>
</dbReference>
<dbReference type="InterPro" id="IPR002719">
    <property type="entry name" value="RB_B"/>
</dbReference>
<evidence type="ECO:0000313" key="13">
    <source>
        <dbReference type="RefSeq" id="XP_018323440.1"/>
    </source>
</evidence>
<keyword evidence="7" id="KW-0131">Cell cycle</keyword>
<dbReference type="OrthoDB" id="844594at2759"/>
<dbReference type="Pfam" id="PF11934">
    <property type="entry name" value="DUF3452"/>
    <property type="match status" value="1"/>
</dbReference>
<organism evidence="11 12">
    <name type="scientific">Agrilus planipennis</name>
    <name type="common">Emerald ash borer</name>
    <name type="synonym">Agrilus marcopoli</name>
    <dbReference type="NCBI Taxonomy" id="224129"/>
    <lineage>
        <taxon>Eukaryota</taxon>
        <taxon>Metazoa</taxon>
        <taxon>Ecdysozoa</taxon>
        <taxon>Arthropoda</taxon>
        <taxon>Hexapoda</taxon>
        <taxon>Insecta</taxon>
        <taxon>Pterygota</taxon>
        <taxon>Neoptera</taxon>
        <taxon>Endopterygota</taxon>
        <taxon>Coleoptera</taxon>
        <taxon>Polyphaga</taxon>
        <taxon>Elateriformia</taxon>
        <taxon>Buprestoidea</taxon>
        <taxon>Buprestidae</taxon>
        <taxon>Agrilinae</taxon>
        <taxon>Agrilus</taxon>
    </lineage>
</organism>
<dbReference type="GO" id="GO:0005634">
    <property type="term" value="C:nucleus"/>
    <property type="evidence" value="ECO:0007669"/>
    <property type="project" value="UniProtKB-SubCell"/>
</dbReference>
<dbReference type="InterPro" id="IPR002720">
    <property type="entry name" value="RB_A"/>
</dbReference>
<dbReference type="GO" id="GO:0000785">
    <property type="term" value="C:chromatin"/>
    <property type="evidence" value="ECO:0007669"/>
    <property type="project" value="TreeGrafter"/>
</dbReference>
<dbReference type="RefSeq" id="XP_018323440.1">
    <property type="nucleotide sequence ID" value="XM_018467938.1"/>
</dbReference>
<dbReference type="GO" id="GO:0030154">
    <property type="term" value="P:cell differentiation"/>
    <property type="evidence" value="ECO:0007669"/>
    <property type="project" value="TreeGrafter"/>
</dbReference>
<keyword evidence="3" id="KW-0678">Repressor</keyword>
<dbReference type="InterPro" id="IPR036915">
    <property type="entry name" value="Cyclin-like_sf"/>
</dbReference>
<proteinExistence type="inferred from homology"/>
<keyword evidence="4" id="KW-0805">Transcription regulation</keyword>
<dbReference type="SUPFAM" id="SSF47954">
    <property type="entry name" value="Cyclin-like"/>
    <property type="match status" value="2"/>
</dbReference>
<keyword evidence="6" id="KW-0539">Nucleus</keyword>
<dbReference type="Gene3D" id="1.10.472.10">
    <property type="entry name" value="Cyclin-like"/>
    <property type="match status" value="3"/>
</dbReference>
<accession>A0A1W4WTH2</accession>
<gene>
    <name evidence="12 13" type="primary">LOC108735782</name>
</gene>
<keyword evidence="5" id="KW-0804">Transcription</keyword>
<sequence length="923" mass="105323">MVLSEDYDNHLYKKYQELCNKLNLDVGTTNQAWESFQSILSNYTLEGDPLHWLGCSIFVACRRTTTLTVGRTVVEGNCVSLTSLLRYCNLSLTQFFNKITKWADMANMPDEFKQKIQRLEGNFAVSYNIFKMFAPIFNEIFKNPTDIEQTKHRNRKQRATPCTSSKVFEFCWILFTTVKGEDPTYSEDLVISYHLLLACCDLAFTNAFLEDRRDLLNPNFVGLPPNWNLPNYTPPVEAHSIIDVICNKHTGIATQAKYDREYSWKKHIRQMFEKGILHGNAETFTGLFDPQNFDANLKNVTRAYETLLLNKGDFDERIFLADYRRRLLLKEQAVSSSLSENELGTVSATDSPLEAANENNSTATTPLKKSLGGRNLSEVTPLTAAIQSVSKLQAMLKGRPPVPSETLIKIFKSCANDPMEKIQNVIEKISEKFRKESNSLPNTQSDYASQRLKTAIVLFYKFIEGIFQRERNSHNDISHLAELDIFYECTLACSLEIIIYSYNCQKKFPWILQALDIQPFDFVRVIELIVRSQDQMPRDAVKHLNMVEQTIIESLIWKSESPIWEAIKKSGDDFPKFEETALPGNLIYTDQKSSVNSSTGLTRFPMSPNLMQSPNASAIDRFQSPIQGSQVKKQLFASNPIRPGQSLLQSSKSILSSNQNSDNLNDLPAGTPSKPKRTGSLSIILRKFYNLAGSRLQHLCELLEFTDIEFHRMIWTVFEHSIREHTYLMKDRHLDQLLMCAVYVVCKVTENVEKGFTEIMRCYRKQPQADSDIYRNVLISREVAPDGTVQSELGDLILFYNSVYVKAMRSFALQFSTLSQDIMLSPLPVLSNQKLTSSRCQVTNNICIKPYEGSSDESGNLGNSLEYHFSRSPSKDLEKINSAISKGVIGKRLLSDENGDISNKKFNRKMQSLMEERRSHLKE</sequence>
<evidence type="ECO:0000259" key="9">
    <source>
        <dbReference type="SMART" id="SM01367"/>
    </source>
</evidence>
<dbReference type="RefSeq" id="XP_018323439.1">
    <property type="nucleotide sequence ID" value="XM_018467937.1"/>
</dbReference>
<feature type="compositionally biased region" description="Polar residues" evidence="8">
    <location>
        <begin position="357"/>
        <end position="367"/>
    </location>
</feature>
<dbReference type="KEGG" id="apln:108735782"/>
<keyword evidence="11" id="KW-1185">Reference proteome</keyword>
<evidence type="ECO:0000256" key="8">
    <source>
        <dbReference type="SAM" id="MobiDB-lite"/>
    </source>
</evidence>
<evidence type="ECO:0000256" key="7">
    <source>
        <dbReference type="ARBA" id="ARBA00023306"/>
    </source>
</evidence>
<dbReference type="Proteomes" id="UP000192223">
    <property type="component" value="Unplaced"/>
</dbReference>
<name>A0A1W4WTH2_AGRPL</name>